<name>A0ABS6TGY9_9ENTE</name>
<evidence type="ECO:0000256" key="1">
    <source>
        <dbReference type="ARBA" id="ARBA00023015"/>
    </source>
</evidence>
<dbReference type="RefSeq" id="WP_218327319.1">
    <property type="nucleotide sequence ID" value="NZ_JAHUZB010000007.1"/>
</dbReference>
<dbReference type="InterPro" id="IPR035472">
    <property type="entry name" value="RpiR-like_SIS"/>
</dbReference>
<evidence type="ECO:0000259" key="4">
    <source>
        <dbReference type="PROSITE" id="PS51071"/>
    </source>
</evidence>
<reference evidence="5 6" key="1">
    <citation type="submission" date="2021-06" db="EMBL/GenBank/DDBJ databases">
        <title>Enterococcus alishanensis sp. nov., a novel lactic acid bacterium isolated from fresh coffee beans.</title>
        <authorList>
            <person name="Chen Y.-S."/>
        </authorList>
    </citation>
    <scope>NUCLEOTIDE SEQUENCE [LARGE SCALE GENOMIC DNA]</scope>
    <source>
        <strain evidence="5 6">ALS3</strain>
    </source>
</reference>
<feature type="domain" description="HTH rpiR-type" evidence="4">
    <location>
        <begin position="1"/>
        <end position="77"/>
    </location>
</feature>
<dbReference type="CDD" id="cd05013">
    <property type="entry name" value="SIS_RpiR"/>
    <property type="match status" value="1"/>
</dbReference>
<dbReference type="PANTHER" id="PTHR30514">
    <property type="entry name" value="GLUCOKINASE"/>
    <property type="match status" value="1"/>
</dbReference>
<evidence type="ECO:0000313" key="6">
    <source>
        <dbReference type="Proteomes" id="UP000774130"/>
    </source>
</evidence>
<dbReference type="PANTHER" id="PTHR30514:SF1">
    <property type="entry name" value="HTH-TYPE TRANSCRIPTIONAL REGULATOR HEXR-RELATED"/>
    <property type="match status" value="1"/>
</dbReference>
<accession>A0ABS6TGY9</accession>
<evidence type="ECO:0000256" key="3">
    <source>
        <dbReference type="ARBA" id="ARBA00023163"/>
    </source>
</evidence>
<keyword evidence="6" id="KW-1185">Reference proteome</keyword>
<protein>
    <submittedName>
        <fullName evidence="5">MurR/RpiR family transcriptional regulator</fullName>
    </submittedName>
</protein>
<keyword evidence="1" id="KW-0805">Transcription regulation</keyword>
<evidence type="ECO:0000256" key="2">
    <source>
        <dbReference type="ARBA" id="ARBA00023125"/>
    </source>
</evidence>
<sequence length="251" mass="28596">MNFDQHIKINFEKLSKNEQEMIYYILNHKTEVITLSINELGNKLLSSKSSVLRLAKKIGFRGFSEMKYSIEQSLLQTTIAPTDLVATLQKEIDQTFQYASQTNFQPLLDKIKQANQLYLYATGFTQNNYTKDFSNDLFLSGRPNYLISGETNFEMISQTLTADDLVIVTSLSGNTPAIKNAIKNLQLIKVPICSVTFFGKNFLSDAADYQLYYETSELPSLMVTGSYSMVGLNIILTILARKFREYILFDE</sequence>
<dbReference type="Proteomes" id="UP000774130">
    <property type="component" value="Unassembled WGS sequence"/>
</dbReference>
<evidence type="ECO:0000313" key="5">
    <source>
        <dbReference type="EMBL" id="MBV7392107.1"/>
    </source>
</evidence>
<dbReference type="PROSITE" id="PS51071">
    <property type="entry name" value="HTH_RPIR"/>
    <property type="match status" value="1"/>
</dbReference>
<proteinExistence type="predicted"/>
<dbReference type="Pfam" id="PF01418">
    <property type="entry name" value="HTH_6"/>
    <property type="match status" value="1"/>
</dbReference>
<gene>
    <name evidence="5" type="ORF">KUA55_15600</name>
</gene>
<dbReference type="InterPro" id="IPR047640">
    <property type="entry name" value="RpiR-like"/>
</dbReference>
<organism evidence="5 6">
    <name type="scientific">Enterococcus alishanensis</name>
    <dbReference type="NCBI Taxonomy" id="1303817"/>
    <lineage>
        <taxon>Bacteria</taxon>
        <taxon>Bacillati</taxon>
        <taxon>Bacillota</taxon>
        <taxon>Bacilli</taxon>
        <taxon>Lactobacillales</taxon>
        <taxon>Enterococcaceae</taxon>
        <taxon>Enterococcus</taxon>
    </lineage>
</organism>
<dbReference type="EMBL" id="JAHUZB010000007">
    <property type="protein sequence ID" value="MBV7392107.1"/>
    <property type="molecule type" value="Genomic_DNA"/>
</dbReference>
<keyword evidence="2" id="KW-0238">DNA-binding</keyword>
<comment type="caution">
    <text evidence="5">The sequence shown here is derived from an EMBL/GenBank/DDBJ whole genome shotgun (WGS) entry which is preliminary data.</text>
</comment>
<dbReference type="InterPro" id="IPR000281">
    <property type="entry name" value="HTH_RpiR"/>
</dbReference>
<keyword evidence="3" id="KW-0804">Transcription</keyword>
<dbReference type="Pfam" id="PF01380">
    <property type="entry name" value="SIS"/>
    <property type="match status" value="1"/>
</dbReference>
<dbReference type="InterPro" id="IPR001347">
    <property type="entry name" value="SIS_dom"/>
</dbReference>